<dbReference type="EMBL" id="PIQI01000022">
    <property type="protein sequence ID" value="PJZ05054.1"/>
    <property type="molecule type" value="Genomic_DNA"/>
</dbReference>
<dbReference type="RefSeq" id="WP_100702138.1">
    <property type="nucleotide sequence ID" value="NZ_MLFP01000038.1"/>
</dbReference>
<dbReference type="Gene3D" id="3.40.50.300">
    <property type="entry name" value="P-loop containing nucleotide triphosphate hydrolases"/>
    <property type="match status" value="1"/>
</dbReference>
<feature type="domain" description="CobQ/CobB/MinD/ParA nucleotide binding" evidence="2">
    <location>
        <begin position="3"/>
        <end position="159"/>
    </location>
</feature>
<organism evidence="3 4">
    <name type="scientific">Pantoea rodasii</name>
    <dbReference type="NCBI Taxonomy" id="1076549"/>
    <lineage>
        <taxon>Bacteria</taxon>
        <taxon>Pseudomonadati</taxon>
        <taxon>Pseudomonadota</taxon>
        <taxon>Gammaproteobacteria</taxon>
        <taxon>Enterobacterales</taxon>
        <taxon>Erwiniaceae</taxon>
        <taxon>Pantoea</taxon>
    </lineage>
</organism>
<gene>
    <name evidence="3" type="ORF">PRCB_13250</name>
</gene>
<sequence length="208" mass="22793">MIIVLGSQKGGVGKSTLAVSIASCLKAAGKSVIIVDADDQKSVLTWYNNRPETYPHIPVTGATGNIKAMLKEHEKSYDFVIADCAGRDSAEMRSGLMSADVFISPLRPSQMDLDVVPHTCEVFTAAKDFNEGVEGYLVLNMAPTNMFVNEAHQAAEVLADYPQMKLAQSRICDRKAHRDAWAESLTIYETQNEKAQEEISALVKEIIQ</sequence>
<dbReference type="PANTHER" id="PTHR13696">
    <property type="entry name" value="P-LOOP CONTAINING NUCLEOSIDE TRIPHOSPHATE HYDROLASE"/>
    <property type="match status" value="1"/>
</dbReference>
<name>A0A2M9WC00_9GAMM</name>
<evidence type="ECO:0000259" key="2">
    <source>
        <dbReference type="Pfam" id="PF01656"/>
    </source>
</evidence>
<dbReference type="CDD" id="cd02042">
    <property type="entry name" value="ParAB_family"/>
    <property type="match status" value="1"/>
</dbReference>
<dbReference type="Proteomes" id="UP000232062">
    <property type="component" value="Unassembled WGS sequence"/>
</dbReference>
<feature type="coiled-coil region" evidence="1">
    <location>
        <begin position="178"/>
        <end position="205"/>
    </location>
</feature>
<reference evidence="3 4" key="1">
    <citation type="submission" date="2017-11" db="EMBL/GenBank/DDBJ databases">
        <title>The genome sequence of Pantoea rodasii DSM 26611.</title>
        <authorList>
            <person name="Gao J."/>
            <person name="Mao X."/>
            <person name="Sun J."/>
        </authorList>
    </citation>
    <scope>NUCLEOTIDE SEQUENCE [LARGE SCALE GENOMIC DNA]</scope>
    <source>
        <strain evidence="3 4">DSM 26611</strain>
    </source>
</reference>
<evidence type="ECO:0000313" key="4">
    <source>
        <dbReference type="Proteomes" id="UP000232062"/>
    </source>
</evidence>
<evidence type="ECO:0000313" key="3">
    <source>
        <dbReference type="EMBL" id="PJZ05054.1"/>
    </source>
</evidence>
<accession>A0A2M9WC00</accession>
<dbReference type="PANTHER" id="PTHR13696:SF96">
    <property type="entry name" value="COBQ_COBB_MIND_PARA NUCLEOTIDE BINDING DOMAIN-CONTAINING PROTEIN"/>
    <property type="match status" value="1"/>
</dbReference>
<dbReference type="Pfam" id="PF01656">
    <property type="entry name" value="CbiA"/>
    <property type="match status" value="1"/>
</dbReference>
<dbReference type="STRING" id="1076549.HA45_22415"/>
<comment type="caution">
    <text evidence="3">The sequence shown here is derived from an EMBL/GenBank/DDBJ whole genome shotgun (WGS) entry which is preliminary data.</text>
</comment>
<dbReference type="InterPro" id="IPR050678">
    <property type="entry name" value="DNA_Partitioning_ATPase"/>
</dbReference>
<dbReference type="OrthoDB" id="69313at2"/>
<keyword evidence="1" id="KW-0175">Coiled coil</keyword>
<dbReference type="SUPFAM" id="SSF52540">
    <property type="entry name" value="P-loop containing nucleoside triphosphate hydrolases"/>
    <property type="match status" value="1"/>
</dbReference>
<evidence type="ECO:0000256" key="1">
    <source>
        <dbReference type="SAM" id="Coils"/>
    </source>
</evidence>
<protein>
    <submittedName>
        <fullName evidence="3">Cobyrinic acid ac-diamide synthase</fullName>
    </submittedName>
</protein>
<dbReference type="InterPro" id="IPR002586">
    <property type="entry name" value="CobQ/CobB/MinD/ParA_Nub-bd_dom"/>
</dbReference>
<dbReference type="PIRSF" id="PIRSF009320">
    <property type="entry name" value="Nuc_binding_HP_1000"/>
    <property type="match status" value="1"/>
</dbReference>
<keyword evidence="4" id="KW-1185">Reference proteome</keyword>
<proteinExistence type="predicted"/>
<dbReference type="AlphaFoldDB" id="A0A2M9WC00"/>
<dbReference type="InterPro" id="IPR027417">
    <property type="entry name" value="P-loop_NTPase"/>
</dbReference>